<dbReference type="SUPFAM" id="SSF51735">
    <property type="entry name" value="NAD(P)-binding Rossmann-fold domains"/>
    <property type="match status" value="1"/>
</dbReference>
<gene>
    <name evidence="2" type="ORF">C7441_110148</name>
</gene>
<evidence type="ECO:0000313" key="2">
    <source>
        <dbReference type="EMBL" id="PWJ81613.1"/>
    </source>
</evidence>
<dbReference type="GO" id="GO:0005737">
    <property type="term" value="C:cytoplasm"/>
    <property type="evidence" value="ECO:0007669"/>
    <property type="project" value="TreeGrafter"/>
</dbReference>
<evidence type="ECO:0000259" key="1">
    <source>
        <dbReference type="SMART" id="SM00822"/>
    </source>
</evidence>
<keyword evidence="3" id="KW-1185">Reference proteome</keyword>
<dbReference type="SMART" id="SM00822">
    <property type="entry name" value="PKS_KR"/>
    <property type="match status" value="1"/>
</dbReference>
<dbReference type="EMBL" id="QGGG01000010">
    <property type="protein sequence ID" value="PWJ81613.1"/>
    <property type="molecule type" value="Genomic_DNA"/>
</dbReference>
<dbReference type="PANTHER" id="PTHR48079">
    <property type="entry name" value="PROTEIN YEEZ"/>
    <property type="match status" value="1"/>
</dbReference>
<dbReference type="OrthoDB" id="9814124at2"/>
<protein>
    <submittedName>
        <fullName evidence="2">UDP-glucose 4-epimerase</fullName>
    </submittedName>
</protein>
<proteinExistence type="predicted"/>
<dbReference type="InterPro" id="IPR057326">
    <property type="entry name" value="KR_dom"/>
</dbReference>
<sequence length="329" mass="35247">MTTQRILVTGATGFVGRHVVSHLVAQDKDLLLVVRDIGRCPVEWRNEPRITVTEIADMTSASELSGTMAGADTVVHLAGLAHIAAGDRSDREEQFMLANAQGTSALCEAALSSNIATFIHLSSLAAITGNSTPETIGDRTNSEPITAYGRSKREAERHVRRLAEAGAFAVSLRPPLVVGADARGNWASLQALAATGLPLPFAGIGNCRSFISVRTLAEAIAVLCDGDKPITASGNYCLADPSPISLPDLMRELRAGMGMRARLFSCPSAFFDMLGTITGRRRQIAGLTGDLRVDASRFYDTFGFHPSQGLPEAIRQSGKEYMKRRRHLG</sequence>
<dbReference type="GO" id="GO:0004029">
    <property type="term" value="F:aldehyde dehydrogenase (NAD+) activity"/>
    <property type="evidence" value="ECO:0007669"/>
    <property type="project" value="TreeGrafter"/>
</dbReference>
<name>A0A316C0S1_PSESE</name>
<dbReference type="PANTHER" id="PTHR48079:SF6">
    <property type="entry name" value="NAD(P)-BINDING DOMAIN-CONTAINING PROTEIN-RELATED"/>
    <property type="match status" value="1"/>
</dbReference>
<accession>A0A316C0S1</accession>
<comment type="caution">
    <text evidence="2">The sequence shown here is derived from an EMBL/GenBank/DDBJ whole genome shotgun (WGS) entry which is preliminary data.</text>
</comment>
<dbReference type="AlphaFoldDB" id="A0A316C0S1"/>
<reference evidence="2 3" key="1">
    <citation type="submission" date="2018-05" db="EMBL/GenBank/DDBJ databases">
        <title>Genomic Encyclopedia of Type Strains, Phase IV (KMG-IV): sequencing the most valuable type-strain genomes for metagenomic binning, comparative biology and taxonomic classification.</title>
        <authorList>
            <person name="Goeker M."/>
        </authorList>
    </citation>
    <scope>NUCLEOTIDE SEQUENCE [LARGE SCALE GENOMIC DNA]</scope>
    <source>
        <strain evidence="2 3">DSM 6986</strain>
    </source>
</reference>
<dbReference type="InterPro" id="IPR001509">
    <property type="entry name" value="Epimerase_deHydtase"/>
</dbReference>
<feature type="domain" description="Ketoreductase" evidence="1">
    <location>
        <begin position="4"/>
        <end position="189"/>
    </location>
</feature>
<dbReference type="InterPro" id="IPR036291">
    <property type="entry name" value="NAD(P)-bd_dom_sf"/>
</dbReference>
<dbReference type="Pfam" id="PF01370">
    <property type="entry name" value="Epimerase"/>
    <property type="match status" value="1"/>
</dbReference>
<evidence type="ECO:0000313" key="3">
    <source>
        <dbReference type="Proteomes" id="UP000245396"/>
    </source>
</evidence>
<dbReference type="InterPro" id="IPR051783">
    <property type="entry name" value="NAD(P)-dependent_oxidoreduct"/>
</dbReference>
<dbReference type="STRING" id="1192868.GCA_000304395_03440"/>
<organism evidence="2 3">
    <name type="scientific">Pseudaminobacter salicylatoxidans</name>
    <dbReference type="NCBI Taxonomy" id="93369"/>
    <lineage>
        <taxon>Bacteria</taxon>
        <taxon>Pseudomonadati</taxon>
        <taxon>Pseudomonadota</taxon>
        <taxon>Alphaproteobacteria</taxon>
        <taxon>Hyphomicrobiales</taxon>
        <taxon>Phyllobacteriaceae</taxon>
        <taxon>Pseudaminobacter</taxon>
    </lineage>
</organism>
<dbReference type="Gene3D" id="3.40.50.720">
    <property type="entry name" value="NAD(P)-binding Rossmann-like Domain"/>
    <property type="match status" value="1"/>
</dbReference>
<dbReference type="RefSeq" id="WP_109613574.1">
    <property type="nucleotide sequence ID" value="NZ_QGGG01000010.1"/>
</dbReference>
<dbReference type="Proteomes" id="UP000245396">
    <property type="component" value="Unassembled WGS sequence"/>
</dbReference>